<dbReference type="Proteomes" id="UP000019149">
    <property type="component" value="Unassembled WGS sequence"/>
</dbReference>
<sequence>MLARTRRRVLLVALILPLIVLLFAYFKRDRVSLNYIESPEPTEEDCVIPPLELWPADLNQSTDQSQNWLDCATNGLRFTIEKPRGTVDIDSILPKRAWLEHGMLRISPENDQCKCDALPIFRLDEYRSVYGDPLVDVKSGQFLQHPQVMLLCQPRFNFSAWNADLLLTQRRFYLCGSSPVINSTHGANSTAVNILLLGIDSLSRLAWLRYMPKTVRKLTSLTQSRGAMFQKYHIVGDGTTSNLLALLVGLFEQELPESRRFASRLLNRLEGLMETQISGDKEYKGTNTTPLDEFPWIWKDFKAKAGYATHFIEDTPNWGTFQYRLQGFGNLEPPVDSYGRPCMVAAAQDEVRYGKEPGCTASTREDEEEGWDDTGSSYFFIGHGPHTSTGGGFFARPLGGHMARNCFILFLFLRPTHMVLLESLREFFYVNSHRPRFSLTFLSEMIHEEAPKAQLVDADVAKLLEQIDMEDERGWGPFYNTLVVLFSDHGPRMGKARLSLQGKLEERLPMLAIILPRKFARDWPEAISTLQSNANRLCSPFDVHATLRHILTNSTNQSVRGHSLFAPLPWQCTCSCAGVARHWCTCAHWVTLKPNEGGEWAEEVARAAETTLETINAATRVLFAQEGLRLVNVCERLEVDKIIAAEVSRVPHEVASFRGTADRDGQIPLFDMPDAHSTTSTLRLHLRVKPKQAHFEVLLYRDASSGTFRPPSLANVRRLDNFEKHAKCLEPQKWSQARKLCICR</sequence>
<organism evidence="1 2">
    <name type="scientific">Echinococcus granulosus</name>
    <name type="common">Hydatid tapeworm</name>
    <dbReference type="NCBI Taxonomy" id="6210"/>
    <lineage>
        <taxon>Eukaryota</taxon>
        <taxon>Metazoa</taxon>
        <taxon>Spiralia</taxon>
        <taxon>Lophotrochozoa</taxon>
        <taxon>Platyhelminthes</taxon>
        <taxon>Cestoda</taxon>
        <taxon>Eucestoda</taxon>
        <taxon>Cyclophyllidea</taxon>
        <taxon>Taeniidae</taxon>
        <taxon>Echinococcus</taxon>
        <taxon>Echinococcus granulosus group</taxon>
    </lineage>
</organism>
<dbReference type="STRING" id="6210.W6UCT0"/>
<dbReference type="CDD" id="cd16021">
    <property type="entry name" value="ALP_like"/>
    <property type="match status" value="1"/>
</dbReference>
<keyword evidence="2" id="KW-1185">Reference proteome</keyword>
<proteinExistence type="predicted"/>
<reference evidence="1 2" key="1">
    <citation type="journal article" date="2013" name="Nat. Genet.">
        <title>The genome of the hydatid tapeworm Echinococcus granulosus.</title>
        <authorList>
            <person name="Zheng H."/>
            <person name="Zhang W."/>
            <person name="Zhang L."/>
            <person name="Zhang Z."/>
            <person name="Li J."/>
            <person name="Lu G."/>
            <person name="Zhu Y."/>
            <person name="Wang Y."/>
            <person name="Huang Y."/>
            <person name="Liu J."/>
            <person name="Kang H."/>
            <person name="Chen J."/>
            <person name="Wang L."/>
            <person name="Chen A."/>
            <person name="Yu S."/>
            <person name="Gao Z."/>
            <person name="Jin L."/>
            <person name="Gu W."/>
            <person name="Wang Z."/>
            <person name="Zhao L."/>
            <person name="Shi B."/>
            <person name="Wen H."/>
            <person name="Lin R."/>
            <person name="Jones M.K."/>
            <person name="Brejova B."/>
            <person name="Vinar T."/>
            <person name="Zhao G."/>
            <person name="McManus D.P."/>
            <person name="Chen Z."/>
            <person name="Zhou Y."/>
            <person name="Wang S."/>
        </authorList>
    </citation>
    <scope>NUCLEOTIDE SEQUENCE [LARGE SCALE GENOMIC DNA]</scope>
</reference>
<dbReference type="SUPFAM" id="SSF53649">
    <property type="entry name" value="Alkaline phosphatase-like"/>
    <property type="match status" value="1"/>
</dbReference>
<dbReference type="GO" id="GO:0005615">
    <property type="term" value="C:extracellular space"/>
    <property type="evidence" value="ECO:0007669"/>
    <property type="project" value="TreeGrafter"/>
</dbReference>
<dbReference type="RefSeq" id="XP_024349752.1">
    <property type="nucleotide sequence ID" value="XM_024495792.1"/>
</dbReference>
<dbReference type="CTD" id="36342258"/>
<comment type="caution">
    <text evidence="1">The sequence shown here is derived from an EMBL/GenBank/DDBJ whole genome shotgun (WGS) entry which is preliminary data.</text>
</comment>
<dbReference type="OMA" id="MYAEDAF"/>
<dbReference type="PANTHER" id="PTHR10974">
    <property type="entry name" value="FI08016P-RELATED"/>
    <property type="match status" value="1"/>
</dbReference>
<dbReference type="InterPro" id="IPR004245">
    <property type="entry name" value="DUF229"/>
</dbReference>
<evidence type="ECO:0000313" key="1">
    <source>
        <dbReference type="EMBL" id="EUB58556.1"/>
    </source>
</evidence>
<dbReference type="GeneID" id="36342258"/>
<evidence type="ECO:0000313" key="2">
    <source>
        <dbReference type="Proteomes" id="UP000019149"/>
    </source>
</evidence>
<dbReference type="Pfam" id="PF02995">
    <property type="entry name" value="DUF229"/>
    <property type="match status" value="2"/>
</dbReference>
<accession>W6UCT0</accession>
<dbReference type="PANTHER" id="PTHR10974:SF1">
    <property type="entry name" value="FI08016P-RELATED"/>
    <property type="match status" value="1"/>
</dbReference>
<name>W6UCT0_ECHGR</name>
<dbReference type="EMBL" id="APAU02000059">
    <property type="protein sequence ID" value="EUB58556.1"/>
    <property type="molecule type" value="Genomic_DNA"/>
</dbReference>
<dbReference type="Gene3D" id="3.40.720.10">
    <property type="entry name" value="Alkaline Phosphatase, subunit A"/>
    <property type="match status" value="1"/>
</dbReference>
<dbReference type="KEGG" id="egl:EGR_06543"/>
<gene>
    <name evidence="1" type="ORF">EGR_06543</name>
</gene>
<dbReference type="InterPro" id="IPR017850">
    <property type="entry name" value="Alkaline_phosphatase_core_sf"/>
</dbReference>
<dbReference type="OrthoDB" id="413313at2759"/>
<dbReference type="AlphaFoldDB" id="W6UCT0"/>
<protein>
    <submittedName>
        <fullName evidence="1">Uncharacterized protein</fullName>
    </submittedName>
</protein>